<feature type="transmembrane region" description="Helical" evidence="14">
    <location>
        <begin position="368"/>
        <end position="389"/>
    </location>
</feature>
<protein>
    <recommendedName>
        <fullName evidence="14">Sodium/proline symporter</fullName>
    </recommendedName>
    <alternativeName>
        <fullName evidence="14">Proline permease</fullName>
    </alternativeName>
</protein>
<organism evidence="15 16">
    <name type="scientific">Lentibacillus halophilus</name>
    <dbReference type="NCBI Taxonomy" id="295065"/>
    <lineage>
        <taxon>Bacteria</taxon>
        <taxon>Bacillati</taxon>
        <taxon>Bacillota</taxon>
        <taxon>Bacilli</taxon>
        <taxon>Bacillales</taxon>
        <taxon>Bacillaceae</taxon>
        <taxon>Lentibacillus</taxon>
    </lineage>
</organism>
<dbReference type="InterPro" id="IPR038377">
    <property type="entry name" value="Na/Glc_symporter_sf"/>
</dbReference>
<comment type="similarity">
    <text evidence="2 13">Belongs to the sodium:solute symporter (SSF) (TC 2.A.21) family.</text>
</comment>
<evidence type="ECO:0000256" key="13">
    <source>
        <dbReference type="RuleBase" id="RU362091"/>
    </source>
</evidence>
<feature type="transmembrane region" description="Helical" evidence="14">
    <location>
        <begin position="395"/>
        <end position="418"/>
    </location>
</feature>
<keyword evidence="8 14" id="KW-0915">Sodium</keyword>
<dbReference type="RefSeq" id="WP_343752602.1">
    <property type="nucleotide sequence ID" value="NZ_BAAADM010000052.1"/>
</dbReference>
<keyword evidence="3 14" id="KW-0813">Transport</keyword>
<accession>A0ABN0ZB11</accession>
<keyword evidence="7 14" id="KW-1133">Transmembrane helix</keyword>
<evidence type="ECO:0000256" key="4">
    <source>
        <dbReference type="ARBA" id="ARBA00022475"/>
    </source>
</evidence>
<evidence type="ECO:0000256" key="7">
    <source>
        <dbReference type="ARBA" id="ARBA00022989"/>
    </source>
</evidence>
<dbReference type="EMBL" id="BAAADM010000052">
    <property type="protein sequence ID" value="GAA0442035.1"/>
    <property type="molecule type" value="Genomic_DNA"/>
</dbReference>
<evidence type="ECO:0000256" key="2">
    <source>
        <dbReference type="ARBA" id="ARBA00006434"/>
    </source>
</evidence>
<dbReference type="InterPro" id="IPR050277">
    <property type="entry name" value="Sodium:Solute_Symporter"/>
</dbReference>
<feature type="transmembrane region" description="Helical" evidence="14">
    <location>
        <begin position="158"/>
        <end position="182"/>
    </location>
</feature>
<evidence type="ECO:0000313" key="16">
    <source>
        <dbReference type="Proteomes" id="UP001501459"/>
    </source>
</evidence>
<dbReference type="Gene3D" id="1.20.1730.10">
    <property type="entry name" value="Sodium/glucose cotransporter"/>
    <property type="match status" value="1"/>
</dbReference>
<feature type="transmembrane region" description="Helical" evidence="14">
    <location>
        <begin position="189"/>
        <end position="207"/>
    </location>
</feature>
<keyword evidence="6 14" id="KW-0769">Symport</keyword>
<dbReference type="Proteomes" id="UP001501459">
    <property type="component" value="Unassembled WGS sequence"/>
</dbReference>
<gene>
    <name evidence="15" type="ORF">GCM10008983_18910</name>
</gene>
<feature type="transmembrane region" description="Helical" evidence="14">
    <location>
        <begin position="65"/>
        <end position="91"/>
    </location>
</feature>
<comment type="function">
    <text evidence="14">Catalyzes the sodium-dependent uptake of extracellular L-proline.</text>
</comment>
<dbReference type="InterPro" id="IPR001734">
    <property type="entry name" value="Na/solute_symporter"/>
</dbReference>
<keyword evidence="14" id="KW-0029">Amino-acid transport</keyword>
<feature type="transmembrane region" description="Helical" evidence="14">
    <location>
        <begin position="322"/>
        <end position="347"/>
    </location>
</feature>
<comment type="catalytic activity">
    <reaction evidence="12">
        <text>L-proline(in) + Na(+)(in) = L-proline(out) + Na(+)(out)</text>
        <dbReference type="Rhea" id="RHEA:28967"/>
        <dbReference type="ChEBI" id="CHEBI:29101"/>
        <dbReference type="ChEBI" id="CHEBI:60039"/>
    </reaction>
</comment>
<keyword evidence="5 14" id="KW-0812">Transmembrane</keyword>
<feature type="transmembrane region" description="Helical" evidence="14">
    <location>
        <begin position="425"/>
        <end position="444"/>
    </location>
</feature>
<dbReference type="CDD" id="cd11475">
    <property type="entry name" value="SLC5sbd_PutP"/>
    <property type="match status" value="1"/>
</dbReference>
<evidence type="ECO:0000256" key="9">
    <source>
        <dbReference type="ARBA" id="ARBA00023065"/>
    </source>
</evidence>
<reference evidence="15 16" key="1">
    <citation type="journal article" date="2019" name="Int. J. Syst. Evol. Microbiol.">
        <title>The Global Catalogue of Microorganisms (GCM) 10K type strain sequencing project: providing services to taxonomists for standard genome sequencing and annotation.</title>
        <authorList>
            <consortium name="The Broad Institute Genomics Platform"/>
            <consortium name="The Broad Institute Genome Sequencing Center for Infectious Disease"/>
            <person name="Wu L."/>
            <person name="Ma J."/>
        </authorList>
    </citation>
    <scope>NUCLEOTIDE SEQUENCE [LARGE SCALE GENOMIC DNA]</scope>
    <source>
        <strain evidence="15 16">JCM 12149</strain>
    </source>
</reference>
<dbReference type="Pfam" id="PF00474">
    <property type="entry name" value="SSF"/>
    <property type="match status" value="1"/>
</dbReference>
<evidence type="ECO:0000256" key="8">
    <source>
        <dbReference type="ARBA" id="ARBA00023053"/>
    </source>
</evidence>
<dbReference type="PANTHER" id="PTHR48086">
    <property type="entry name" value="SODIUM/PROLINE SYMPORTER-RELATED"/>
    <property type="match status" value="1"/>
</dbReference>
<dbReference type="InterPro" id="IPR011851">
    <property type="entry name" value="Na/Pro_symporter"/>
</dbReference>
<evidence type="ECO:0000256" key="3">
    <source>
        <dbReference type="ARBA" id="ARBA00022448"/>
    </source>
</evidence>
<evidence type="ECO:0000256" key="12">
    <source>
        <dbReference type="ARBA" id="ARBA00033708"/>
    </source>
</evidence>
<keyword evidence="16" id="KW-1185">Reference proteome</keyword>
<comment type="subcellular location">
    <subcellularLocation>
        <location evidence="1 14">Cell membrane</location>
        <topology evidence="1 14">Multi-pass membrane protein</topology>
    </subcellularLocation>
</comment>
<evidence type="ECO:0000256" key="6">
    <source>
        <dbReference type="ARBA" id="ARBA00022847"/>
    </source>
</evidence>
<evidence type="ECO:0000256" key="5">
    <source>
        <dbReference type="ARBA" id="ARBA00022692"/>
    </source>
</evidence>
<feature type="transmembrane region" description="Helical" evidence="14">
    <location>
        <begin position="450"/>
        <end position="471"/>
    </location>
</feature>
<dbReference type="NCBIfam" id="TIGR00813">
    <property type="entry name" value="sss"/>
    <property type="match status" value="1"/>
</dbReference>
<keyword evidence="9 14" id="KW-0406">Ion transport</keyword>
<feature type="transmembrane region" description="Helical" evidence="14">
    <location>
        <begin position="227"/>
        <end position="251"/>
    </location>
</feature>
<name>A0ABN0ZB11_9BACI</name>
<evidence type="ECO:0000256" key="11">
    <source>
        <dbReference type="ARBA" id="ARBA00023201"/>
    </source>
</evidence>
<sequence length="484" mass="52824">MNIVLVVELILYFCLLIGIGAYFSRKDMDRSDFLLGGKKLPGWVLAFSERATGESSWLLLGFTGFTFLTGLSAIWTIVGMVLGISFSWLFLAKRFMNERNKYEVLTLSDYLAVRFPAHGKYIRLLATVLILVFFIFYVGAQLSGVGKTLLTTLNINPIVGILLSALGVAIIALAGGFVSVVWTDMIQGAMMLLVLIVIPILAFIQIGNNDISIMNELNAAGNNVSSWNGGVTGFAFGALFFNNFSYFFGYLGGQPQLSARFMALKNAKDAKIAGITGIIWTVMAFAGAFFIGITAIALYNIGNFPDEETILPTMILDLTPSWISGILLSGILAAMISTATSQIMVVTSSISEDLVHKNFKIELSEKNWVFVSRLVIAITALIALLMALISKSLVLTIVGWAWAGVGSTLSVAVLLTFFWKRYSGIGVIATISSGLIGTLIWINSPLDELLSARFVTFFIALFFGIVFSLIFPEKQDEKLINERK</sequence>
<keyword evidence="11 14" id="KW-0739">Sodium transport</keyword>
<dbReference type="PROSITE" id="PS50283">
    <property type="entry name" value="NA_SOLUT_SYMP_3"/>
    <property type="match status" value="1"/>
</dbReference>
<feature type="transmembrane region" description="Helical" evidence="14">
    <location>
        <begin position="272"/>
        <end position="302"/>
    </location>
</feature>
<feature type="transmembrane region" description="Helical" evidence="14">
    <location>
        <begin position="5"/>
        <end position="24"/>
    </location>
</feature>
<keyword evidence="4 14" id="KW-1003">Cell membrane</keyword>
<dbReference type="PANTHER" id="PTHR48086:SF3">
    <property type="entry name" value="SODIUM_PROLINE SYMPORTER"/>
    <property type="match status" value="1"/>
</dbReference>
<evidence type="ECO:0000256" key="14">
    <source>
        <dbReference type="RuleBase" id="RU366012"/>
    </source>
</evidence>
<comment type="caution">
    <text evidence="15">The sequence shown here is derived from an EMBL/GenBank/DDBJ whole genome shotgun (WGS) entry which is preliminary data.</text>
</comment>
<feature type="transmembrane region" description="Helical" evidence="14">
    <location>
        <begin position="121"/>
        <end position="138"/>
    </location>
</feature>
<evidence type="ECO:0000313" key="15">
    <source>
        <dbReference type="EMBL" id="GAA0442035.1"/>
    </source>
</evidence>
<evidence type="ECO:0000256" key="1">
    <source>
        <dbReference type="ARBA" id="ARBA00004651"/>
    </source>
</evidence>
<proteinExistence type="inferred from homology"/>
<evidence type="ECO:0000256" key="10">
    <source>
        <dbReference type="ARBA" id="ARBA00023136"/>
    </source>
</evidence>
<keyword evidence="10 14" id="KW-0472">Membrane</keyword>